<protein>
    <submittedName>
        <fullName evidence="11">Uncharacterized protein</fullName>
    </submittedName>
</protein>
<evidence type="ECO:0000256" key="6">
    <source>
        <dbReference type="ARBA" id="ARBA00022989"/>
    </source>
</evidence>
<evidence type="ECO:0000313" key="11">
    <source>
        <dbReference type="EMBL" id="KAF6001184.1"/>
    </source>
</evidence>
<feature type="region of interest" description="Disordered" evidence="9">
    <location>
        <begin position="1"/>
        <end position="20"/>
    </location>
</feature>
<dbReference type="AlphaFoldDB" id="A0A7J7IER0"/>
<dbReference type="GO" id="GO:0046961">
    <property type="term" value="F:proton-transporting ATPase activity, rotational mechanism"/>
    <property type="evidence" value="ECO:0007669"/>
    <property type="project" value="InterPro"/>
</dbReference>
<evidence type="ECO:0000313" key="12">
    <source>
        <dbReference type="Proteomes" id="UP000530660"/>
    </source>
</evidence>
<organism evidence="11 12">
    <name type="scientific">Cyanidiococcus yangmingshanensis</name>
    <dbReference type="NCBI Taxonomy" id="2690220"/>
    <lineage>
        <taxon>Eukaryota</taxon>
        <taxon>Rhodophyta</taxon>
        <taxon>Bangiophyceae</taxon>
        <taxon>Cyanidiales</taxon>
        <taxon>Cyanidiaceae</taxon>
        <taxon>Cyanidiococcus</taxon>
    </lineage>
</organism>
<keyword evidence="3" id="KW-0813">Transport</keyword>
<evidence type="ECO:0000256" key="5">
    <source>
        <dbReference type="ARBA" id="ARBA00022781"/>
    </source>
</evidence>
<gene>
    <name evidence="11" type="ORF">F1559_000648</name>
</gene>
<feature type="region of interest" description="Disordered" evidence="9">
    <location>
        <begin position="43"/>
        <end position="71"/>
    </location>
</feature>
<comment type="similarity">
    <text evidence="2">Belongs to the V-ATPase e1/e2 subunit family.</text>
</comment>
<dbReference type="OrthoDB" id="1508846at2759"/>
<comment type="caution">
    <text evidence="11">The sequence shown here is derived from an EMBL/GenBank/DDBJ whole genome shotgun (WGS) entry which is preliminary data.</text>
</comment>
<evidence type="ECO:0000256" key="7">
    <source>
        <dbReference type="ARBA" id="ARBA00023065"/>
    </source>
</evidence>
<keyword evidence="8 10" id="KW-0472">Membrane</keyword>
<feature type="transmembrane region" description="Helical" evidence="10">
    <location>
        <begin position="228"/>
        <end position="247"/>
    </location>
</feature>
<sequence>MRDLTRLGHRRRKNSVESTSLQDPYQAWRAQLLVRLRSSPVDDAESGVRTVPSHQGRVWAGPSPGQQQTWREASTEPSLSARLDRIGSGVSTSALLRSGASRPTAPAARPTRGKRFSWTQSLVAGAIESLADELGQLQQQTSALVATVDSDGLVRSVATGRARACCSWILLRKGLFVLFYLGTIGFLAHLAAMAWGGIAAGTVVFLALTLFAWFIVSALWRKDRDACAIARLTVLVSGYCMWLMWLMCYMDQMNPIIRPVRQI</sequence>
<name>A0A7J7IER0_9RHOD</name>
<keyword evidence="4 10" id="KW-0812">Transmembrane</keyword>
<dbReference type="Proteomes" id="UP000530660">
    <property type="component" value="Unassembled WGS sequence"/>
</dbReference>
<evidence type="ECO:0000256" key="8">
    <source>
        <dbReference type="ARBA" id="ARBA00023136"/>
    </source>
</evidence>
<keyword evidence="7" id="KW-0406">Ion transport</keyword>
<dbReference type="GO" id="GO:0033179">
    <property type="term" value="C:proton-transporting V-type ATPase, V0 domain"/>
    <property type="evidence" value="ECO:0007669"/>
    <property type="project" value="InterPro"/>
</dbReference>
<feature type="transmembrane region" description="Helical" evidence="10">
    <location>
        <begin position="194"/>
        <end position="216"/>
    </location>
</feature>
<feature type="transmembrane region" description="Helical" evidence="10">
    <location>
        <begin position="170"/>
        <end position="188"/>
    </location>
</feature>
<dbReference type="InterPro" id="IPR008389">
    <property type="entry name" value="ATPase_V0-cplx_e1/e2_su"/>
</dbReference>
<proteinExistence type="inferred from homology"/>
<reference evidence="11 12" key="1">
    <citation type="journal article" date="2020" name="J. Phycol.">
        <title>Comparative genome analysis reveals Cyanidiococcus gen. nov., a new extremophilic red algal genus sister to Cyanidioschyzon (Cyanidioschyzonaceae, Rhodophyta).</title>
        <authorList>
            <person name="Liu S.-L."/>
            <person name="Chiang Y.-R."/>
            <person name="Yoon H.S."/>
            <person name="Fu H.-Y."/>
        </authorList>
    </citation>
    <scope>NUCLEOTIDE SEQUENCE [LARGE SCALE GENOMIC DNA]</scope>
    <source>
        <strain evidence="11 12">THAL066</strain>
    </source>
</reference>
<evidence type="ECO:0000256" key="10">
    <source>
        <dbReference type="SAM" id="Phobius"/>
    </source>
</evidence>
<evidence type="ECO:0000256" key="4">
    <source>
        <dbReference type="ARBA" id="ARBA00022692"/>
    </source>
</evidence>
<comment type="subcellular location">
    <subcellularLocation>
        <location evidence="1">Membrane</location>
        <topology evidence="1">Multi-pass membrane protein</topology>
    </subcellularLocation>
</comment>
<keyword evidence="6 10" id="KW-1133">Transmembrane helix</keyword>
<dbReference type="EMBL" id="VWRR01000015">
    <property type="protein sequence ID" value="KAF6001184.1"/>
    <property type="molecule type" value="Genomic_DNA"/>
</dbReference>
<accession>A0A7J7IER0</accession>
<keyword evidence="12" id="KW-1185">Reference proteome</keyword>
<evidence type="ECO:0000256" key="1">
    <source>
        <dbReference type="ARBA" id="ARBA00004141"/>
    </source>
</evidence>
<evidence type="ECO:0000256" key="3">
    <source>
        <dbReference type="ARBA" id="ARBA00022448"/>
    </source>
</evidence>
<keyword evidence="5" id="KW-0375">Hydrogen ion transport</keyword>
<evidence type="ECO:0000256" key="2">
    <source>
        <dbReference type="ARBA" id="ARBA00008328"/>
    </source>
</evidence>
<evidence type="ECO:0000256" key="9">
    <source>
        <dbReference type="SAM" id="MobiDB-lite"/>
    </source>
</evidence>
<dbReference type="Pfam" id="PF05493">
    <property type="entry name" value="ATP_synt_H"/>
    <property type="match status" value="1"/>
</dbReference>